<evidence type="ECO:0000256" key="6">
    <source>
        <dbReference type="RuleBase" id="RU003797"/>
    </source>
</evidence>
<dbReference type="SUPFAM" id="SSF102712">
    <property type="entry name" value="JAB1/MPN domain"/>
    <property type="match status" value="1"/>
</dbReference>
<dbReference type="AlphaFoldDB" id="A0A8J6T9U0"/>
<dbReference type="EMBL" id="JACNLK010000026">
    <property type="protein sequence ID" value="MBC8208028.1"/>
    <property type="molecule type" value="Genomic_DNA"/>
</dbReference>
<keyword evidence="1" id="KW-0645">Protease</keyword>
<keyword evidence="5" id="KW-0482">Metalloprotease</keyword>
<dbReference type="Pfam" id="PF20582">
    <property type="entry name" value="UPF0758_N"/>
    <property type="match status" value="1"/>
</dbReference>
<comment type="caution">
    <text evidence="8">The sequence shown here is derived from an EMBL/GenBank/DDBJ whole genome shotgun (WGS) entry which is preliminary data.</text>
</comment>
<dbReference type="InterPro" id="IPR001405">
    <property type="entry name" value="UPF0758"/>
</dbReference>
<organism evidence="8 9">
    <name type="scientific">Candidatus Desulfatifera sulfidica</name>
    <dbReference type="NCBI Taxonomy" id="2841691"/>
    <lineage>
        <taxon>Bacteria</taxon>
        <taxon>Pseudomonadati</taxon>
        <taxon>Thermodesulfobacteriota</taxon>
        <taxon>Desulfobulbia</taxon>
        <taxon>Desulfobulbales</taxon>
        <taxon>Desulfobulbaceae</taxon>
        <taxon>Candidatus Desulfatifera</taxon>
    </lineage>
</organism>
<name>A0A8J6T9U0_9BACT</name>
<dbReference type="CDD" id="cd08071">
    <property type="entry name" value="MPN_DUF2466"/>
    <property type="match status" value="1"/>
</dbReference>
<dbReference type="Pfam" id="PF04002">
    <property type="entry name" value="RadC"/>
    <property type="match status" value="1"/>
</dbReference>
<dbReference type="NCBIfam" id="NF000642">
    <property type="entry name" value="PRK00024.1"/>
    <property type="match status" value="1"/>
</dbReference>
<dbReference type="InterPro" id="IPR020891">
    <property type="entry name" value="UPF0758_CS"/>
</dbReference>
<dbReference type="Proteomes" id="UP000599024">
    <property type="component" value="Unassembled WGS sequence"/>
</dbReference>
<dbReference type="GO" id="GO:0006508">
    <property type="term" value="P:proteolysis"/>
    <property type="evidence" value="ECO:0007669"/>
    <property type="project" value="UniProtKB-KW"/>
</dbReference>
<dbReference type="Gene3D" id="1.10.150.20">
    <property type="entry name" value="5' to 3' exonuclease, C-terminal subdomain"/>
    <property type="match status" value="1"/>
</dbReference>
<reference evidence="8 9" key="1">
    <citation type="submission" date="2020-08" db="EMBL/GenBank/DDBJ databases">
        <title>Bridging the membrane lipid divide: bacteria of the FCB group superphylum have the potential to synthesize archaeal ether lipids.</title>
        <authorList>
            <person name="Villanueva L."/>
            <person name="Von Meijenfeldt F.A.B."/>
            <person name="Westbye A.B."/>
            <person name="Yadav S."/>
            <person name="Hopmans E.C."/>
            <person name="Dutilh B.E."/>
            <person name="Sinninghe Damste J.S."/>
        </authorList>
    </citation>
    <scope>NUCLEOTIDE SEQUENCE [LARGE SCALE GENOMIC DNA]</scope>
    <source>
        <strain evidence="8">NIOZ-UU81</strain>
    </source>
</reference>
<accession>A0A8J6T9U0</accession>
<dbReference type="PROSITE" id="PS50249">
    <property type="entry name" value="MPN"/>
    <property type="match status" value="1"/>
</dbReference>
<dbReference type="InterPro" id="IPR046778">
    <property type="entry name" value="UPF0758_N"/>
</dbReference>
<dbReference type="InterPro" id="IPR010994">
    <property type="entry name" value="RuvA_2-like"/>
</dbReference>
<dbReference type="GO" id="GO:0046872">
    <property type="term" value="F:metal ion binding"/>
    <property type="evidence" value="ECO:0007669"/>
    <property type="project" value="UniProtKB-KW"/>
</dbReference>
<keyword evidence="3" id="KW-0378">Hydrolase</keyword>
<gene>
    <name evidence="8" type="primary">radC</name>
    <name evidence="8" type="ORF">H8E79_02535</name>
</gene>
<evidence type="ECO:0000256" key="1">
    <source>
        <dbReference type="ARBA" id="ARBA00022670"/>
    </source>
</evidence>
<evidence type="ECO:0000313" key="8">
    <source>
        <dbReference type="EMBL" id="MBC8208028.1"/>
    </source>
</evidence>
<protein>
    <submittedName>
        <fullName evidence="8">DNA repair protein RadC</fullName>
    </submittedName>
</protein>
<sequence>MDKEQWQEKGQGHRQRLRDRFLERGLEGFTDAEVLELLLTFGTPRSDCKEPARAALQEFGSLAAVLEAPLTALQKIKGIGPKNSFAIHFAQATARRYLAARLQGKRYLHSSGEVRDFLLHSLRGLKKEVFQVIFLDTAHAIIDTRTVAEGTINVNTIYPRELLQQAMELNAAALILAHNHPSGSLQPSSQDLQLTRSLCLVGSFMHIQILDHLIIGDGCYSMADHGLMEELRQDAVRAAETLR</sequence>
<dbReference type="SUPFAM" id="SSF47781">
    <property type="entry name" value="RuvA domain 2-like"/>
    <property type="match status" value="1"/>
</dbReference>
<dbReference type="InterPro" id="IPR025657">
    <property type="entry name" value="RadC_JAB"/>
</dbReference>
<proteinExistence type="inferred from homology"/>
<dbReference type="NCBIfam" id="TIGR00608">
    <property type="entry name" value="radc"/>
    <property type="match status" value="1"/>
</dbReference>
<evidence type="ECO:0000313" key="9">
    <source>
        <dbReference type="Proteomes" id="UP000599024"/>
    </source>
</evidence>
<keyword evidence="2" id="KW-0479">Metal-binding</keyword>
<evidence type="ECO:0000256" key="5">
    <source>
        <dbReference type="ARBA" id="ARBA00023049"/>
    </source>
</evidence>
<dbReference type="PROSITE" id="PS01302">
    <property type="entry name" value="UPF0758"/>
    <property type="match status" value="1"/>
</dbReference>
<keyword evidence="4" id="KW-0862">Zinc</keyword>
<dbReference type="GO" id="GO:0008237">
    <property type="term" value="F:metallopeptidase activity"/>
    <property type="evidence" value="ECO:0007669"/>
    <property type="project" value="UniProtKB-KW"/>
</dbReference>
<evidence type="ECO:0000256" key="4">
    <source>
        <dbReference type="ARBA" id="ARBA00022833"/>
    </source>
</evidence>
<dbReference type="Gene3D" id="3.40.140.10">
    <property type="entry name" value="Cytidine Deaminase, domain 2"/>
    <property type="match status" value="1"/>
</dbReference>
<dbReference type="PANTHER" id="PTHR30471">
    <property type="entry name" value="DNA REPAIR PROTEIN RADC"/>
    <property type="match status" value="1"/>
</dbReference>
<evidence type="ECO:0000256" key="3">
    <source>
        <dbReference type="ARBA" id="ARBA00022801"/>
    </source>
</evidence>
<dbReference type="InterPro" id="IPR037518">
    <property type="entry name" value="MPN"/>
</dbReference>
<dbReference type="PANTHER" id="PTHR30471:SF3">
    <property type="entry name" value="UPF0758 PROTEIN YEES-RELATED"/>
    <property type="match status" value="1"/>
</dbReference>
<feature type="domain" description="MPN" evidence="7">
    <location>
        <begin position="107"/>
        <end position="228"/>
    </location>
</feature>
<evidence type="ECO:0000256" key="2">
    <source>
        <dbReference type="ARBA" id="ARBA00022723"/>
    </source>
</evidence>
<evidence type="ECO:0000259" key="7">
    <source>
        <dbReference type="PROSITE" id="PS50249"/>
    </source>
</evidence>
<comment type="similarity">
    <text evidence="6">Belongs to the UPF0758 family.</text>
</comment>